<evidence type="ECO:0000256" key="1">
    <source>
        <dbReference type="SAM" id="SignalP"/>
    </source>
</evidence>
<feature type="signal peptide" evidence="1">
    <location>
        <begin position="1"/>
        <end position="36"/>
    </location>
</feature>
<evidence type="ECO:0000313" key="3">
    <source>
        <dbReference type="Proteomes" id="UP001385892"/>
    </source>
</evidence>
<dbReference type="RefSeq" id="WP_340340862.1">
    <property type="nucleotide sequence ID" value="NZ_JBBKZT010000001.1"/>
</dbReference>
<feature type="chain" id="PRO_5046081181" description="Calx-beta domain-containing protein" evidence="1">
    <location>
        <begin position="37"/>
        <end position="188"/>
    </location>
</feature>
<comment type="caution">
    <text evidence="2">The sequence shown here is derived from an EMBL/GenBank/DDBJ whole genome shotgun (WGS) entry which is preliminary data.</text>
</comment>
<dbReference type="EMBL" id="JBBKZT010000001">
    <property type="protein sequence ID" value="MEJ8845715.1"/>
    <property type="molecule type" value="Genomic_DNA"/>
</dbReference>
<name>A0ABU8WDY3_9BURK</name>
<organism evidence="2 3">
    <name type="scientific">Variovorax rhizosphaerae</name>
    <dbReference type="NCBI Taxonomy" id="1836200"/>
    <lineage>
        <taxon>Bacteria</taxon>
        <taxon>Pseudomonadati</taxon>
        <taxon>Pseudomonadota</taxon>
        <taxon>Betaproteobacteria</taxon>
        <taxon>Burkholderiales</taxon>
        <taxon>Comamonadaceae</taxon>
        <taxon>Variovorax</taxon>
    </lineage>
</organism>
<dbReference type="Proteomes" id="UP001385892">
    <property type="component" value="Unassembled WGS sequence"/>
</dbReference>
<protein>
    <recommendedName>
        <fullName evidence="4">Calx-beta domain-containing protein</fullName>
    </recommendedName>
</protein>
<accession>A0ABU8WDY3</accession>
<keyword evidence="1" id="KW-0732">Signal</keyword>
<proteinExistence type="predicted"/>
<gene>
    <name evidence="2" type="ORF">WKW82_03605</name>
</gene>
<evidence type="ECO:0008006" key="4">
    <source>
        <dbReference type="Google" id="ProtNLM"/>
    </source>
</evidence>
<sequence>MLYRLDQLRNAAMKSCNWRATTVLVLALLAPGITFADVPTRSNAKVEADTGVKRKMTRAVKKKNGSGVDVQYSVDGSVGVGQAATVEIQFDGITDPAGGSARFSADAGLTLAGAGDLQLPPGQTTTVTLRATPGSEGIAYVNVFTTQNGLSSAISIPVQVGASAPKLRSAGELQKQPTGEAVISMPAR</sequence>
<reference evidence="2 3" key="1">
    <citation type="submission" date="2024-03" db="EMBL/GenBank/DDBJ databases">
        <title>Novel species of the genus Variovorax.</title>
        <authorList>
            <person name="Liu Q."/>
            <person name="Xin Y.-H."/>
        </authorList>
    </citation>
    <scope>NUCLEOTIDE SEQUENCE [LARGE SCALE GENOMIC DNA]</scope>
    <source>
        <strain evidence="2 3">KACC 18900</strain>
    </source>
</reference>
<keyword evidence="3" id="KW-1185">Reference proteome</keyword>
<evidence type="ECO:0000313" key="2">
    <source>
        <dbReference type="EMBL" id="MEJ8845715.1"/>
    </source>
</evidence>